<dbReference type="AlphaFoldDB" id="A0A831RXH9"/>
<dbReference type="EMBL" id="DRLF01000239">
    <property type="protein sequence ID" value="HEC06550.1"/>
    <property type="molecule type" value="Genomic_DNA"/>
</dbReference>
<evidence type="ECO:0000313" key="1">
    <source>
        <dbReference type="EMBL" id="HEC06550.1"/>
    </source>
</evidence>
<comment type="caution">
    <text evidence="1">The sequence shown here is derived from an EMBL/GenBank/DDBJ whole genome shotgun (WGS) entry which is preliminary data.</text>
</comment>
<reference evidence="1" key="1">
    <citation type="journal article" date="2020" name="mSystems">
        <title>Genome- and Community-Level Interaction Insights into Carbon Utilization and Element Cycling Functions of Hydrothermarchaeota in Hydrothermal Sediment.</title>
        <authorList>
            <person name="Zhou Z."/>
            <person name="Liu Y."/>
            <person name="Xu W."/>
            <person name="Pan J."/>
            <person name="Luo Z.H."/>
            <person name="Li M."/>
        </authorList>
    </citation>
    <scope>NUCLEOTIDE SEQUENCE [LARGE SCALE GENOMIC DNA]</scope>
    <source>
        <strain evidence="1">HyVt-458</strain>
    </source>
</reference>
<accession>A0A831RXH9</accession>
<organism evidence="1">
    <name type="scientific">Thiolapillus brandeum</name>
    <dbReference type="NCBI Taxonomy" id="1076588"/>
    <lineage>
        <taxon>Bacteria</taxon>
        <taxon>Pseudomonadati</taxon>
        <taxon>Pseudomonadota</taxon>
        <taxon>Gammaproteobacteria</taxon>
        <taxon>Chromatiales</taxon>
        <taxon>Sedimenticolaceae</taxon>
        <taxon>Thiolapillus</taxon>
    </lineage>
</organism>
<gene>
    <name evidence="1" type="ORF">ENJ12_06850</name>
</gene>
<proteinExistence type="predicted"/>
<protein>
    <submittedName>
        <fullName evidence="1">Uncharacterized protein</fullName>
    </submittedName>
</protein>
<sequence length="77" mass="9123">MVIGIRKFRLTMIFAKYILDYGRQIVQELAACFRRMAQTRVFDGRNPDFSGKTKWRQILEQACVQLRRFERLAIVPG</sequence>
<name>A0A831RXH9_9GAMM</name>
<dbReference type="Proteomes" id="UP000886339">
    <property type="component" value="Unassembled WGS sequence"/>
</dbReference>